<dbReference type="EMBL" id="JBHSJJ010000001">
    <property type="protein sequence ID" value="MFC4870347.1"/>
    <property type="molecule type" value="Genomic_DNA"/>
</dbReference>
<evidence type="ECO:0000313" key="3">
    <source>
        <dbReference type="EMBL" id="MFC4870347.1"/>
    </source>
</evidence>
<dbReference type="GO" id="GO:0004867">
    <property type="term" value="F:serine-type endopeptidase inhibitor activity"/>
    <property type="evidence" value="ECO:0007669"/>
    <property type="project" value="UniProtKB-KW"/>
</dbReference>
<reference evidence="4" key="1">
    <citation type="journal article" date="2019" name="Int. J. Syst. Evol. Microbiol.">
        <title>The Global Catalogue of Microorganisms (GCM) 10K type strain sequencing project: providing services to taxonomists for standard genome sequencing and annotation.</title>
        <authorList>
            <consortium name="The Broad Institute Genomics Platform"/>
            <consortium name="The Broad Institute Genome Sequencing Center for Infectious Disease"/>
            <person name="Wu L."/>
            <person name="Ma J."/>
        </authorList>
    </citation>
    <scope>NUCLEOTIDE SEQUENCE [LARGE SCALE GENOMIC DNA]</scope>
    <source>
        <strain evidence="4">CGMCC 4.7466</strain>
    </source>
</reference>
<dbReference type="RefSeq" id="WP_377060803.1">
    <property type="nucleotide sequence ID" value="NZ_JBHSJJ010000001.1"/>
</dbReference>
<organism evidence="3 4">
    <name type="scientific">Negadavirga shengliensis</name>
    <dbReference type="NCBI Taxonomy" id="1389218"/>
    <lineage>
        <taxon>Bacteria</taxon>
        <taxon>Pseudomonadati</taxon>
        <taxon>Bacteroidota</taxon>
        <taxon>Cytophagia</taxon>
        <taxon>Cytophagales</taxon>
        <taxon>Cyclobacteriaceae</taxon>
        <taxon>Negadavirga</taxon>
    </lineage>
</organism>
<name>A0ABV9SVN1_9BACT</name>
<keyword evidence="1" id="KW-0732">Signal</keyword>
<dbReference type="Gene3D" id="3.30.60.30">
    <property type="match status" value="1"/>
</dbReference>
<gene>
    <name evidence="3" type="ORF">ACFPFU_01530</name>
</gene>
<dbReference type="Pfam" id="PF00050">
    <property type="entry name" value="Kazal_1"/>
    <property type="match status" value="1"/>
</dbReference>
<evidence type="ECO:0000256" key="1">
    <source>
        <dbReference type="SAM" id="SignalP"/>
    </source>
</evidence>
<proteinExistence type="predicted"/>
<evidence type="ECO:0000313" key="4">
    <source>
        <dbReference type="Proteomes" id="UP001595818"/>
    </source>
</evidence>
<keyword evidence="3" id="KW-0722">Serine protease inhibitor</keyword>
<dbReference type="SUPFAM" id="SSF100895">
    <property type="entry name" value="Kazal-type serine protease inhibitors"/>
    <property type="match status" value="1"/>
</dbReference>
<dbReference type="InterPro" id="IPR002350">
    <property type="entry name" value="Kazal_dom"/>
</dbReference>
<comment type="caution">
    <text evidence="3">The sequence shown here is derived from an EMBL/GenBank/DDBJ whole genome shotgun (WGS) entry which is preliminary data.</text>
</comment>
<feature type="chain" id="PRO_5046163722" evidence="1">
    <location>
        <begin position="22"/>
        <end position="80"/>
    </location>
</feature>
<accession>A0ABV9SVN1</accession>
<protein>
    <submittedName>
        <fullName evidence="3">Kazal-type serine protease inhibitor domain-containing protein</fullName>
    </submittedName>
</protein>
<dbReference type="PROSITE" id="PS51465">
    <property type="entry name" value="KAZAL_2"/>
    <property type="match status" value="1"/>
</dbReference>
<keyword evidence="3" id="KW-0646">Protease inhibitor</keyword>
<feature type="signal peptide" evidence="1">
    <location>
        <begin position="1"/>
        <end position="21"/>
    </location>
</feature>
<dbReference type="InterPro" id="IPR036058">
    <property type="entry name" value="Kazal_dom_sf"/>
</dbReference>
<keyword evidence="4" id="KW-1185">Reference proteome</keyword>
<dbReference type="Proteomes" id="UP001595818">
    <property type="component" value="Unassembled WGS sequence"/>
</dbReference>
<evidence type="ECO:0000259" key="2">
    <source>
        <dbReference type="PROSITE" id="PS51465"/>
    </source>
</evidence>
<sequence length="80" mass="8530">MKSLILVLAFVFSLGLSGEMANPSVEKDVTGDCIDPEKIDPNAPCPMIYDPVCGCDGVTYANECIAENSGVTKWVKGECE</sequence>
<dbReference type="SMART" id="SM00280">
    <property type="entry name" value="KAZAL"/>
    <property type="match status" value="1"/>
</dbReference>
<feature type="domain" description="Kazal-like" evidence="2">
    <location>
        <begin position="27"/>
        <end position="80"/>
    </location>
</feature>